<sequence>MQAYIDKIKESVHKLAVSQTAIDDEEIVFHTLRGLSIVFNSFKTTMRTRIEPVSFDELISLMNAKDNRVGKDQTGNSVTADSTIAFVASVGTANVQQSCTGDDGVMIGNSSKLPVAHSGKGLLSTTPPSFVLSNLLHDNQTNRVLHQGPYLQGLHPLHHPSRQFSHIAQFSPKSIVAQKAWSP</sequence>
<evidence type="ECO:0000313" key="2">
    <source>
        <dbReference type="Proteomes" id="UP000585474"/>
    </source>
</evidence>
<organism evidence="1 2">
    <name type="scientific">Actinidia rufa</name>
    <dbReference type="NCBI Taxonomy" id="165716"/>
    <lineage>
        <taxon>Eukaryota</taxon>
        <taxon>Viridiplantae</taxon>
        <taxon>Streptophyta</taxon>
        <taxon>Embryophyta</taxon>
        <taxon>Tracheophyta</taxon>
        <taxon>Spermatophyta</taxon>
        <taxon>Magnoliopsida</taxon>
        <taxon>eudicotyledons</taxon>
        <taxon>Gunneridae</taxon>
        <taxon>Pentapetalae</taxon>
        <taxon>asterids</taxon>
        <taxon>Ericales</taxon>
        <taxon>Actinidiaceae</taxon>
        <taxon>Actinidia</taxon>
    </lineage>
</organism>
<dbReference type="PANTHER" id="PTHR47481">
    <property type="match status" value="1"/>
</dbReference>
<proteinExistence type="predicted"/>
<reference evidence="1 2" key="1">
    <citation type="submission" date="2019-07" db="EMBL/GenBank/DDBJ databases">
        <title>De Novo Assembly of kiwifruit Actinidia rufa.</title>
        <authorList>
            <person name="Sugita-Konishi S."/>
            <person name="Sato K."/>
            <person name="Mori E."/>
            <person name="Abe Y."/>
            <person name="Kisaki G."/>
            <person name="Hamano K."/>
            <person name="Suezawa K."/>
            <person name="Otani M."/>
            <person name="Fukuda T."/>
            <person name="Manabe T."/>
            <person name="Gomi K."/>
            <person name="Tabuchi M."/>
            <person name="Akimitsu K."/>
            <person name="Kataoka I."/>
        </authorList>
    </citation>
    <scope>NUCLEOTIDE SEQUENCE [LARGE SCALE GENOMIC DNA]</scope>
    <source>
        <strain evidence="2">cv. Fuchu</strain>
    </source>
</reference>
<dbReference type="AlphaFoldDB" id="A0A7J0G6K2"/>
<gene>
    <name evidence="1" type="ORF">Acr_18g0005860</name>
</gene>
<accession>A0A7J0G6K2</accession>
<dbReference type="Proteomes" id="UP000585474">
    <property type="component" value="Unassembled WGS sequence"/>
</dbReference>
<keyword evidence="2" id="KW-1185">Reference proteome</keyword>
<name>A0A7J0G6K2_9ERIC</name>
<evidence type="ECO:0000313" key="1">
    <source>
        <dbReference type="EMBL" id="GFZ06416.1"/>
    </source>
</evidence>
<comment type="caution">
    <text evidence="1">The sequence shown here is derived from an EMBL/GenBank/DDBJ whole genome shotgun (WGS) entry which is preliminary data.</text>
</comment>
<dbReference type="PANTHER" id="PTHR47481:SF31">
    <property type="entry name" value="OS01G0873500 PROTEIN"/>
    <property type="match status" value="1"/>
</dbReference>
<evidence type="ECO:0008006" key="3">
    <source>
        <dbReference type="Google" id="ProtNLM"/>
    </source>
</evidence>
<dbReference type="OrthoDB" id="1912561at2759"/>
<dbReference type="EMBL" id="BJWL01000018">
    <property type="protein sequence ID" value="GFZ06416.1"/>
    <property type="molecule type" value="Genomic_DNA"/>
</dbReference>
<protein>
    <recommendedName>
        <fullName evidence="3">Retrovirus-related Pol polyprotein from transposon TNT 1-94</fullName>
    </recommendedName>
</protein>